<dbReference type="EMBL" id="FO203427">
    <property type="protein sequence ID" value="CCH49394.1"/>
    <property type="molecule type" value="Genomic_DNA"/>
</dbReference>
<dbReference type="RefSeq" id="WP_015415438.1">
    <property type="nucleotide sequence ID" value="NC_020409.1"/>
</dbReference>
<dbReference type="GO" id="GO:0005737">
    <property type="term" value="C:cytoplasm"/>
    <property type="evidence" value="ECO:0007669"/>
    <property type="project" value="TreeGrafter"/>
</dbReference>
<evidence type="ECO:0000259" key="2">
    <source>
        <dbReference type="Pfam" id="PF12850"/>
    </source>
</evidence>
<protein>
    <submittedName>
        <fullName evidence="3">Metallophosphoesterase</fullName>
    </submittedName>
</protein>
<gene>
    <name evidence="3" type="ordered locus">BN4_12159</name>
</gene>
<dbReference type="Pfam" id="PF12850">
    <property type="entry name" value="Metallophos_2"/>
    <property type="match status" value="1"/>
</dbReference>
<dbReference type="PANTHER" id="PTHR42850">
    <property type="entry name" value="METALLOPHOSPHOESTERASE"/>
    <property type="match status" value="1"/>
</dbReference>
<dbReference type="Proteomes" id="UP000011724">
    <property type="component" value="Chromosome"/>
</dbReference>
<dbReference type="InterPro" id="IPR050126">
    <property type="entry name" value="Ap4A_hydrolase"/>
</dbReference>
<feature type="domain" description="Calcineurin-like phosphoesterase" evidence="2">
    <location>
        <begin position="13"/>
        <end position="193"/>
    </location>
</feature>
<sequence>MSNTHQMNFSEPVAVLADIHGNAYALEAVFAHAQAQGIDQFVNLGDSFYGPLDPGSTWQMLEHRDIPTILGNQDRLLLESGVEWQNVPAFRASVSALGKKGMSWLRTLPATRLLDGDVLLCHGTPGNDCLYLLEEVSSGHPVMRECRDILKDILPLAGDCSLVLAGHSHFPGSLICGGRTLLNPGSVGLPAYQDAIPPHAMESGSPHARYAVVLQVDFGWDISFHAVEYDWLAASELARQNGRDDWARWLLTGVA</sequence>
<keyword evidence="4" id="KW-1185">Reference proteome</keyword>
<dbReference type="BioCyc" id="DPIE1322246:BN4_RS10855-MONOMER"/>
<dbReference type="SUPFAM" id="SSF56300">
    <property type="entry name" value="Metallo-dependent phosphatases"/>
    <property type="match status" value="1"/>
</dbReference>
<organism evidence="3 4">
    <name type="scientific">Pseudodesulfovibrio piezophilus (strain DSM 21447 / JCM 15486 / C1TLV30)</name>
    <name type="common">Desulfovibrio piezophilus</name>
    <dbReference type="NCBI Taxonomy" id="1322246"/>
    <lineage>
        <taxon>Bacteria</taxon>
        <taxon>Pseudomonadati</taxon>
        <taxon>Thermodesulfobacteriota</taxon>
        <taxon>Desulfovibrionia</taxon>
        <taxon>Desulfovibrionales</taxon>
        <taxon>Desulfovibrionaceae</taxon>
    </lineage>
</organism>
<reference evidence="4" key="2">
    <citation type="journal article" date="2013" name="Stand. Genomic Sci.">
        <title>Complete genome sequence of Desulfocapsa sulfexigens, a marine deltaproteobacterium specialized in disproportionating inorganic sulfur compounds.</title>
        <authorList>
            <person name="Finster K.W."/>
            <person name="Kjeldsen K.U."/>
            <person name="Kube M."/>
            <person name="Reinhardt R."/>
            <person name="Mussmann M."/>
            <person name="Amann R."/>
            <person name="Schreiber L."/>
        </authorList>
    </citation>
    <scope>NUCLEOTIDE SEQUENCE [LARGE SCALE GENOMIC DNA]</scope>
    <source>
        <strain evidence="4">DSM 10523 / SB164P1</strain>
    </source>
</reference>
<reference evidence="3 4" key="1">
    <citation type="journal article" date="2013" name="PLoS ONE">
        <title>The first genomic and proteomic characterization of a deep-sea sulfate reducer: insights into the piezophilic lifestyle of Desulfovibrio piezophilus.</title>
        <authorList>
            <person name="Pradel N."/>
            <person name="Ji B."/>
            <person name="Gimenez G."/>
            <person name="Talla E."/>
            <person name="Lenoble P."/>
            <person name="Garel M."/>
            <person name="Tamburini C."/>
            <person name="Fourquet P."/>
            <person name="Lebrun R."/>
            <person name="Bertin P."/>
            <person name="Denis Y."/>
            <person name="Pophillat M."/>
            <person name="Barbe V."/>
            <person name="Ollivier B."/>
            <person name="Dolla A."/>
        </authorList>
    </citation>
    <scope>NUCLEOTIDE SEQUENCE [LARGE SCALE GENOMIC DNA]</scope>
    <source>
        <strain evidence="4">DSM 10523 / SB164P1</strain>
    </source>
</reference>
<dbReference type="InterPro" id="IPR011152">
    <property type="entry name" value="Pesterase_MJ0912"/>
</dbReference>
<dbReference type="PATRIC" id="fig|879567.3.peg.2303"/>
<accession>M1WR94</accession>
<evidence type="ECO:0000313" key="3">
    <source>
        <dbReference type="EMBL" id="CCH49394.1"/>
    </source>
</evidence>
<dbReference type="KEGG" id="dpi:BN4_12159"/>
<proteinExistence type="inferred from homology"/>
<dbReference type="InterPro" id="IPR029052">
    <property type="entry name" value="Metallo-depent_PP-like"/>
</dbReference>
<dbReference type="AlphaFoldDB" id="M1WR94"/>
<comment type="similarity">
    <text evidence="1">Belongs to the metallophosphoesterase superfamily. YfcE family.</text>
</comment>
<dbReference type="InterPro" id="IPR024654">
    <property type="entry name" value="Calcineurin-like_PHP_lpxH"/>
</dbReference>
<dbReference type="PIRSF" id="PIRSF000883">
    <property type="entry name" value="Pesterase_MJ0912"/>
    <property type="match status" value="1"/>
</dbReference>
<evidence type="ECO:0000313" key="4">
    <source>
        <dbReference type="Proteomes" id="UP000011724"/>
    </source>
</evidence>
<name>M1WR94_PSEP2</name>
<evidence type="ECO:0000256" key="1">
    <source>
        <dbReference type="ARBA" id="ARBA00008950"/>
    </source>
</evidence>
<dbReference type="PANTHER" id="PTHR42850:SF2">
    <property type="entry name" value="BLL5683 PROTEIN"/>
    <property type="match status" value="1"/>
</dbReference>
<dbReference type="Gene3D" id="3.60.21.10">
    <property type="match status" value="1"/>
</dbReference>
<dbReference type="GO" id="GO:0016791">
    <property type="term" value="F:phosphatase activity"/>
    <property type="evidence" value="ECO:0007669"/>
    <property type="project" value="TreeGrafter"/>
</dbReference>
<dbReference type="eggNOG" id="COG0639">
    <property type="taxonomic scope" value="Bacteria"/>
</dbReference>
<dbReference type="HOGENOM" id="CLU_074761_0_1_7"/>
<dbReference type="STRING" id="1322246.BN4_12159"/>